<evidence type="ECO:0000256" key="9">
    <source>
        <dbReference type="ARBA" id="ARBA00022692"/>
    </source>
</evidence>
<organism evidence="20 21">
    <name type="scientific">Chrysophaeum taylorii</name>
    <dbReference type="NCBI Taxonomy" id="2483200"/>
    <lineage>
        <taxon>Eukaryota</taxon>
        <taxon>Sar</taxon>
        <taxon>Stramenopiles</taxon>
        <taxon>Ochrophyta</taxon>
        <taxon>Pelagophyceae</taxon>
        <taxon>Pelagomonadales</taxon>
        <taxon>Pelagomonadaceae</taxon>
        <taxon>Chrysophaeum</taxon>
    </lineage>
</organism>
<keyword evidence="8" id="KW-0808">Transferase</keyword>
<dbReference type="PANTHER" id="PTHR10571">
    <property type="entry name" value="UDP-N-ACETYLGLUCOSAMINE--DOLICHYL-PHOSPHATE N-ACETYLGLUCOSAMINEPHOSPHOTRANSFERASE"/>
    <property type="match status" value="1"/>
</dbReference>
<dbReference type="InterPro" id="IPR000715">
    <property type="entry name" value="Glycosyl_transferase_4"/>
</dbReference>
<comment type="pathway">
    <text evidence="3">Protein modification; protein glycosylation.</text>
</comment>
<evidence type="ECO:0000256" key="7">
    <source>
        <dbReference type="ARBA" id="ARBA00022676"/>
    </source>
</evidence>
<comment type="subcellular location">
    <subcellularLocation>
        <location evidence="2">Endoplasmic reticulum membrane</location>
        <topology evidence="2">Multi-pass membrane protein</topology>
    </subcellularLocation>
</comment>
<evidence type="ECO:0000256" key="6">
    <source>
        <dbReference type="ARBA" id="ARBA00017659"/>
    </source>
</evidence>
<dbReference type="GO" id="GO:0003975">
    <property type="term" value="F:UDP-N-acetylglucosamine-dolichyl-phosphate N-acetylglucosaminephosphotransferase activity"/>
    <property type="evidence" value="ECO:0007669"/>
    <property type="project" value="UniProtKB-EC"/>
</dbReference>
<keyword evidence="10" id="KW-0479">Metal-binding</keyword>
<evidence type="ECO:0000313" key="21">
    <source>
        <dbReference type="Proteomes" id="UP001230188"/>
    </source>
</evidence>
<sequence length="446" mass="47982">MEGKEEKWGRDVAMRSVFAANGKSWVPLLMGAMPLGVALLTVAACTPVALRAHVGTSCVLSALAFWWTRSLIPVISSKIPATKRGCDLLKRPVRSKIGEADRNVPESLGIVSGVALVCALVLTQVSTETPAFAHDYAAAMLCIVFAVLLGFVDDFLDLEWKYKYVLPPIMSLPLLSAYDGGTRVVPPKFCRAALLETPLGTALDAVIAPLFGGAVDGASGVVDLGLAYKIYMVLLAVFCTNAINIYAGVNGLECGQTYAIACAILAMSAVELGRAADSDNYDATKNHLFAVTLMLPFAATTLALLRSNWFPANVFVGDTFTNYAGMTLAVVAILAHFPIMLVLLMFPQLLNFLYSFPQLFGMRPCPRHRLPSFDPVTGRLRASRVNDRADLVPPHRDSFNLTLINAALRICGPLTEPALATILVVFQLLCCIAALALRFSLVGHVY</sequence>
<dbReference type="GO" id="GO:0006488">
    <property type="term" value="P:dolichol-linked oligosaccharide biosynthetic process"/>
    <property type="evidence" value="ECO:0007669"/>
    <property type="project" value="InterPro"/>
</dbReference>
<feature type="transmembrane region" description="Helical" evidence="19">
    <location>
        <begin position="288"/>
        <end position="305"/>
    </location>
</feature>
<feature type="transmembrane region" description="Helical" evidence="19">
    <location>
        <begin position="104"/>
        <end position="124"/>
    </location>
</feature>
<dbReference type="EMBL" id="JAQMWT010000362">
    <property type="protein sequence ID" value="KAJ8602988.1"/>
    <property type="molecule type" value="Genomic_DNA"/>
</dbReference>
<evidence type="ECO:0000313" key="20">
    <source>
        <dbReference type="EMBL" id="KAJ8602988.1"/>
    </source>
</evidence>
<dbReference type="GO" id="GO:0016757">
    <property type="term" value="F:glycosyltransferase activity"/>
    <property type="evidence" value="ECO:0007669"/>
    <property type="project" value="UniProtKB-KW"/>
</dbReference>
<evidence type="ECO:0000256" key="15">
    <source>
        <dbReference type="ARBA" id="ARBA00029567"/>
    </source>
</evidence>
<dbReference type="GO" id="GO:0046872">
    <property type="term" value="F:metal ion binding"/>
    <property type="evidence" value="ECO:0007669"/>
    <property type="project" value="UniProtKB-KW"/>
</dbReference>
<feature type="transmembrane region" description="Helical" evidence="19">
    <location>
        <begin position="24"/>
        <end position="44"/>
    </location>
</feature>
<accession>A0AAD7XP27</accession>
<dbReference type="AlphaFoldDB" id="A0AAD7XP27"/>
<evidence type="ECO:0000256" key="14">
    <source>
        <dbReference type="ARBA" id="ARBA00023136"/>
    </source>
</evidence>
<keyword evidence="7" id="KW-0328">Glycosyltransferase</keyword>
<dbReference type="Pfam" id="PF00953">
    <property type="entry name" value="Glycos_transf_4"/>
    <property type="match status" value="1"/>
</dbReference>
<evidence type="ECO:0000256" key="3">
    <source>
        <dbReference type="ARBA" id="ARBA00004922"/>
    </source>
</evidence>
<feature type="transmembrane region" description="Helical" evidence="19">
    <location>
        <begin position="230"/>
        <end position="249"/>
    </location>
</feature>
<dbReference type="CDD" id="cd06855">
    <property type="entry name" value="GT_GPT_euk"/>
    <property type="match status" value="1"/>
</dbReference>
<feature type="transmembrane region" description="Helical" evidence="19">
    <location>
        <begin position="255"/>
        <end position="276"/>
    </location>
</feature>
<dbReference type="InterPro" id="IPR033895">
    <property type="entry name" value="GPT"/>
</dbReference>
<evidence type="ECO:0000256" key="2">
    <source>
        <dbReference type="ARBA" id="ARBA00004477"/>
    </source>
</evidence>
<keyword evidence="14 19" id="KW-0472">Membrane</keyword>
<gene>
    <name evidence="20" type="ORF">CTAYLR_001504</name>
</gene>
<dbReference type="Proteomes" id="UP001230188">
    <property type="component" value="Unassembled WGS sequence"/>
</dbReference>
<evidence type="ECO:0000256" key="13">
    <source>
        <dbReference type="ARBA" id="ARBA00022989"/>
    </source>
</evidence>
<evidence type="ECO:0000256" key="18">
    <source>
        <dbReference type="ARBA" id="ARBA00045078"/>
    </source>
</evidence>
<keyword evidence="12" id="KW-0460">Magnesium</keyword>
<feature type="transmembrane region" description="Helical" evidence="19">
    <location>
        <begin position="325"/>
        <end position="346"/>
    </location>
</feature>
<feature type="transmembrane region" description="Helical" evidence="19">
    <location>
        <begin position="136"/>
        <end position="156"/>
    </location>
</feature>
<comment type="function">
    <text evidence="17">UDP-N-acetylglucosamine--dolichyl-phosphate N-acetylglucosaminephosphotransferase that operates in the biosynthetic pathway of dolichol-linked oligosaccharides, the glycan precursors employed in protein asparagine (N)-glycosylation. The assembly of dolichol-linked oligosaccharides begins on the cytosolic side of the endoplasmic reticulum membrane and finishes in its lumen. The sequential addition of sugars to dolichol pyrophosphate produces dolichol-linked oligosaccharides containing fourteen sugars, including two GlcNAcs, nine mannoses and three glucoses. Once assembled, the oligosaccharide is transferred from the lipid to nascent proteins by oligosaccharyltransferases. Catalyzes the initial step of dolichol-linked oligosaccharide biosynthesis, transfering GlcNAc-1-P from cytosolic UDP-GlcNAc onto the carrier lipid dolichyl phosphate (P-dolichol), yielding GlcNAc-P-P-dolichol embedded in the cytoplasmic leaflet of the endoplasmic reticulum membrane.</text>
</comment>
<evidence type="ECO:0000256" key="8">
    <source>
        <dbReference type="ARBA" id="ARBA00022679"/>
    </source>
</evidence>
<evidence type="ECO:0000256" key="12">
    <source>
        <dbReference type="ARBA" id="ARBA00022842"/>
    </source>
</evidence>
<proteinExistence type="inferred from homology"/>
<evidence type="ECO:0000256" key="19">
    <source>
        <dbReference type="SAM" id="Phobius"/>
    </source>
</evidence>
<name>A0AAD7XP27_9STRA</name>
<comment type="catalytic activity">
    <reaction evidence="18">
        <text>a di-trans,poly-cis-dolichyl phosphate + UDP-N-acetyl-alpha-D-glucosamine = an N-acetyl-alpha-D-glucosaminyl-diphospho-di-trans,poly-cis-dolichol + UMP</text>
        <dbReference type="Rhea" id="RHEA:13289"/>
        <dbReference type="Rhea" id="RHEA-COMP:19498"/>
        <dbReference type="Rhea" id="RHEA-COMP:19507"/>
        <dbReference type="ChEBI" id="CHEBI:57683"/>
        <dbReference type="ChEBI" id="CHEBI:57705"/>
        <dbReference type="ChEBI" id="CHEBI:57865"/>
        <dbReference type="ChEBI" id="CHEBI:58427"/>
        <dbReference type="EC" id="2.7.8.15"/>
    </reaction>
    <physiologicalReaction direction="left-to-right" evidence="18">
        <dbReference type="Rhea" id="RHEA:13290"/>
    </physiologicalReaction>
</comment>
<evidence type="ECO:0000256" key="10">
    <source>
        <dbReference type="ARBA" id="ARBA00022723"/>
    </source>
</evidence>
<evidence type="ECO:0000256" key="4">
    <source>
        <dbReference type="ARBA" id="ARBA00009317"/>
    </source>
</evidence>
<protein>
    <recommendedName>
        <fullName evidence="6">UDP-N-acetylglucosamine--dolichyl-phosphate N-acetylglucosaminephosphotransferase</fullName>
        <ecNumber evidence="5">2.7.8.15</ecNumber>
    </recommendedName>
    <alternativeName>
        <fullName evidence="15">GlcNAc-1-P transferase</fullName>
    </alternativeName>
    <alternativeName>
        <fullName evidence="16">N-acetylglucosamine-1-phosphate transferase</fullName>
    </alternativeName>
</protein>
<comment type="caution">
    <text evidence="20">The sequence shown here is derived from an EMBL/GenBank/DDBJ whole genome shotgun (WGS) entry which is preliminary data.</text>
</comment>
<keyword evidence="9 19" id="KW-0812">Transmembrane</keyword>
<keyword evidence="13 19" id="KW-1133">Transmembrane helix</keyword>
<dbReference type="GO" id="GO:0005789">
    <property type="term" value="C:endoplasmic reticulum membrane"/>
    <property type="evidence" value="ECO:0007669"/>
    <property type="project" value="UniProtKB-SubCell"/>
</dbReference>
<feature type="transmembrane region" description="Helical" evidence="19">
    <location>
        <begin position="418"/>
        <end position="441"/>
    </location>
</feature>
<evidence type="ECO:0000256" key="17">
    <source>
        <dbReference type="ARBA" id="ARBA00044717"/>
    </source>
</evidence>
<dbReference type="EC" id="2.7.8.15" evidence="5"/>
<keyword evidence="11" id="KW-0256">Endoplasmic reticulum</keyword>
<comment type="similarity">
    <text evidence="4">Belongs to the glycosyltransferase 4 family.</text>
</comment>
<comment type="cofactor">
    <cofactor evidence="1">
        <name>Mg(2+)</name>
        <dbReference type="ChEBI" id="CHEBI:18420"/>
    </cofactor>
</comment>
<evidence type="ECO:0000256" key="1">
    <source>
        <dbReference type="ARBA" id="ARBA00001946"/>
    </source>
</evidence>
<reference evidence="20" key="1">
    <citation type="submission" date="2023-01" db="EMBL/GenBank/DDBJ databases">
        <title>Metagenome sequencing of chrysophaentin producing Chrysophaeum taylorii.</title>
        <authorList>
            <person name="Davison J."/>
            <person name="Bewley C."/>
        </authorList>
    </citation>
    <scope>NUCLEOTIDE SEQUENCE</scope>
    <source>
        <strain evidence="20">NIES-1699</strain>
    </source>
</reference>
<evidence type="ECO:0000256" key="11">
    <source>
        <dbReference type="ARBA" id="ARBA00022824"/>
    </source>
</evidence>
<dbReference type="PANTHER" id="PTHR10571:SF0">
    <property type="entry name" value="UDP-N-ACETYLGLUCOSAMINE--DOLICHYL-PHOSPHATE N-ACETYLGLUCOSAMINEPHOSPHOTRANSFERASE"/>
    <property type="match status" value="1"/>
</dbReference>
<keyword evidence="21" id="KW-1185">Reference proteome</keyword>
<evidence type="ECO:0000256" key="5">
    <source>
        <dbReference type="ARBA" id="ARBA00013225"/>
    </source>
</evidence>
<evidence type="ECO:0000256" key="16">
    <source>
        <dbReference type="ARBA" id="ARBA00033238"/>
    </source>
</evidence>